<dbReference type="GO" id="GO:0002949">
    <property type="term" value="P:tRNA threonylcarbamoyladenosine modification"/>
    <property type="evidence" value="ECO:0007669"/>
    <property type="project" value="InterPro"/>
</dbReference>
<dbReference type="RefSeq" id="WP_043635951.1">
    <property type="nucleotide sequence ID" value="NZ_JBBIGS010000007.1"/>
</dbReference>
<feature type="coiled-coil region" evidence="1">
    <location>
        <begin position="32"/>
        <end position="59"/>
    </location>
</feature>
<dbReference type="AlphaFoldDB" id="A0A1W0DAU4"/>
<dbReference type="Gene3D" id="3.30.420.40">
    <property type="match status" value="2"/>
</dbReference>
<dbReference type="InterPro" id="IPR000905">
    <property type="entry name" value="Gcp-like_dom"/>
</dbReference>
<dbReference type="PANTHER" id="PTHR11735">
    <property type="entry name" value="TRNA N6-ADENOSINE THREONYLCARBAMOYLTRANSFERASE"/>
    <property type="match status" value="1"/>
</dbReference>
<comment type="caution">
    <text evidence="3">The sequence shown here is derived from an EMBL/GenBank/DDBJ whole genome shotgun (WGS) entry which is preliminary data.</text>
</comment>
<accession>A0A1W0DAU4</accession>
<dbReference type="InterPro" id="IPR022496">
    <property type="entry name" value="T6A_TsaB"/>
</dbReference>
<feature type="domain" description="Gcp-like" evidence="2">
    <location>
        <begin position="28"/>
        <end position="127"/>
    </location>
</feature>
<dbReference type="EMBL" id="MUKV01000001">
    <property type="protein sequence ID" value="OQS44126.1"/>
    <property type="molecule type" value="Genomic_DNA"/>
</dbReference>
<keyword evidence="3" id="KW-0808">Transferase</keyword>
<evidence type="ECO:0000313" key="4">
    <source>
        <dbReference type="Proteomes" id="UP000192721"/>
    </source>
</evidence>
<keyword evidence="1" id="KW-0175">Coiled coil</keyword>
<organism evidence="3 4">
    <name type="scientific">Chromobacterium haemolyticum</name>
    <dbReference type="NCBI Taxonomy" id="394935"/>
    <lineage>
        <taxon>Bacteria</taxon>
        <taxon>Pseudomonadati</taxon>
        <taxon>Pseudomonadota</taxon>
        <taxon>Betaproteobacteria</taxon>
        <taxon>Neisseriales</taxon>
        <taxon>Chromobacteriaceae</taxon>
        <taxon>Chromobacterium</taxon>
    </lineage>
</organism>
<evidence type="ECO:0000259" key="2">
    <source>
        <dbReference type="Pfam" id="PF00814"/>
    </source>
</evidence>
<dbReference type="CDD" id="cd24032">
    <property type="entry name" value="ASKHA_NBD_TsaB"/>
    <property type="match status" value="1"/>
</dbReference>
<dbReference type="PANTHER" id="PTHR11735:SF11">
    <property type="entry name" value="TRNA THREONYLCARBAMOYLADENOSINE BIOSYNTHESIS PROTEIN TSAB"/>
    <property type="match status" value="1"/>
</dbReference>
<dbReference type="Proteomes" id="UP000192721">
    <property type="component" value="Unassembled WGS sequence"/>
</dbReference>
<protein>
    <submittedName>
        <fullName evidence="3">tRNA (Adenosine(37)-N6)-threonylcarbamoyltransferase complex dimerization subunit type 1 TsaB</fullName>
    </submittedName>
</protein>
<evidence type="ECO:0000313" key="3">
    <source>
        <dbReference type="EMBL" id="OQS44126.1"/>
    </source>
</evidence>
<dbReference type="Pfam" id="PF00814">
    <property type="entry name" value="TsaD"/>
    <property type="match status" value="1"/>
</dbReference>
<dbReference type="InterPro" id="IPR043129">
    <property type="entry name" value="ATPase_NBD"/>
</dbReference>
<evidence type="ECO:0000256" key="1">
    <source>
        <dbReference type="SAM" id="Coils"/>
    </source>
</evidence>
<dbReference type="NCBIfam" id="TIGR03725">
    <property type="entry name" value="T6A_YeaZ"/>
    <property type="match status" value="1"/>
</dbReference>
<gene>
    <name evidence="3" type="ORF">B0T45_00550</name>
</gene>
<name>A0A1W0DAU4_9NEIS</name>
<proteinExistence type="predicted"/>
<dbReference type="GO" id="GO:0016740">
    <property type="term" value="F:transferase activity"/>
    <property type="evidence" value="ECO:0007669"/>
    <property type="project" value="UniProtKB-KW"/>
</dbReference>
<sequence>MKLLAIDCSTSFLSLAIDNGSRIFSFHEKVEQKHAERALPELARLLEQAELRLEQLDAIAFGQGPGSFTGLRIACGLAQGLAFSAGIPVIGIPTLDNVAQQAGAGTVLVCLDARMQQVYSACYRVAEGAAPERLDPISVGAPEAVLWPERVDIAAGDGFERYPGLQDNAGAAIVRADLLPNAVAYFSMARSGRYPQTHPREAELLYVRNKVALTAQEQQQARQK</sequence>
<dbReference type="GO" id="GO:0005829">
    <property type="term" value="C:cytosol"/>
    <property type="evidence" value="ECO:0007669"/>
    <property type="project" value="TreeGrafter"/>
</dbReference>
<reference evidence="3 4" key="1">
    <citation type="submission" date="2017-02" db="EMBL/GenBank/DDBJ databases">
        <title>Chromobacterium haemolyticum H5244.</title>
        <authorList>
            <person name="Gulvik C.A."/>
        </authorList>
    </citation>
    <scope>NUCLEOTIDE SEQUENCE [LARGE SCALE GENOMIC DNA]</scope>
    <source>
        <strain evidence="3 4">H5244</strain>
    </source>
</reference>
<dbReference type="SUPFAM" id="SSF53067">
    <property type="entry name" value="Actin-like ATPase domain"/>
    <property type="match status" value="2"/>
</dbReference>